<feature type="transmembrane region" description="Helical" evidence="9">
    <location>
        <begin position="418"/>
        <end position="441"/>
    </location>
</feature>
<feature type="transmembrane region" description="Helical" evidence="9">
    <location>
        <begin position="178"/>
        <end position="211"/>
    </location>
</feature>
<dbReference type="Proteomes" id="UP001596004">
    <property type="component" value="Unassembled WGS sequence"/>
</dbReference>
<evidence type="ECO:0000259" key="10">
    <source>
        <dbReference type="Pfam" id="PF13231"/>
    </source>
</evidence>
<keyword evidence="3 11" id="KW-0328">Glycosyltransferase</keyword>
<keyword evidence="5 9" id="KW-0812">Transmembrane</keyword>
<feature type="transmembrane region" description="Helical" evidence="9">
    <location>
        <begin position="387"/>
        <end position="406"/>
    </location>
</feature>
<evidence type="ECO:0000256" key="7">
    <source>
        <dbReference type="ARBA" id="ARBA00023136"/>
    </source>
</evidence>
<organism evidence="11 12">
    <name type="scientific">Sphaerisporangium dianthi</name>
    <dbReference type="NCBI Taxonomy" id="1436120"/>
    <lineage>
        <taxon>Bacteria</taxon>
        <taxon>Bacillati</taxon>
        <taxon>Actinomycetota</taxon>
        <taxon>Actinomycetes</taxon>
        <taxon>Streptosporangiales</taxon>
        <taxon>Streptosporangiaceae</taxon>
        <taxon>Sphaerisporangium</taxon>
    </lineage>
</organism>
<sequence length="577" mass="61590">MEPETTPPAFGSERASPRRSGDGRAAGRSSVQEAPRGPEGRGAPLGETPAQGVPEAEWSDRDGRRRAWTGRAILTLVMVVQALLSTRLHNTAFMDEALYIYAGRMEWAHIFTGAAVNPSYSDTFSGSPVLYPLLAGAMDALGGLTGARALSLLFMLGCTGLLYSLTRRLFDERVGVFAAVVFAAAQSTIVLGWFATFDSAALFLLALAAWLVVRTDRAGPFAVLFAAPILVLAFCTKYAAGLFLPTVVGLAVLVAWPHRGARALWRGVLLSVALGAIGGAVLYGSSLLAGIQSTTTSRAHGTSATSALIDVSIEWIGPALALACVGALSYVWRGRMGEVASAARKTTGEEPGRVWRATLGLLLCGTALLAPAYQIHLSTSVSLHKHVGFGLLFFAPLAGLGLSRIVGPLRRTTTGLPIIRAATGLMITRAAIGLTIVVIAFSSGFTQSQWRYATWPDSTRLVDLLRPHVNDQGRYLADIAQVPTYYFKDVTGWKQWTGTYHLTYTDAKGVKRTGASAYTAAIDDGRYDFVVLQKPGVSKFDPAIAKALPSSGKYRLYAELPFSTTFGDGSYQVWSRS</sequence>
<dbReference type="GO" id="GO:0016757">
    <property type="term" value="F:glycosyltransferase activity"/>
    <property type="evidence" value="ECO:0007669"/>
    <property type="project" value="UniProtKB-KW"/>
</dbReference>
<evidence type="ECO:0000313" key="12">
    <source>
        <dbReference type="Proteomes" id="UP001596004"/>
    </source>
</evidence>
<protein>
    <submittedName>
        <fullName evidence="11">ArnT family glycosyltransferase</fullName>
        <ecNumber evidence="11">2.4.-.-</ecNumber>
    </submittedName>
</protein>
<evidence type="ECO:0000256" key="5">
    <source>
        <dbReference type="ARBA" id="ARBA00022692"/>
    </source>
</evidence>
<keyword evidence="7 9" id="KW-0472">Membrane</keyword>
<keyword evidence="2" id="KW-1003">Cell membrane</keyword>
<feature type="transmembrane region" description="Helical" evidence="9">
    <location>
        <begin position="354"/>
        <end position="375"/>
    </location>
</feature>
<accession>A0ABV9CKP9</accession>
<evidence type="ECO:0000256" key="9">
    <source>
        <dbReference type="SAM" id="Phobius"/>
    </source>
</evidence>
<feature type="transmembrane region" description="Helical" evidence="9">
    <location>
        <begin position="223"/>
        <end position="256"/>
    </location>
</feature>
<dbReference type="EMBL" id="JBHSFP010000014">
    <property type="protein sequence ID" value="MFC4533292.1"/>
    <property type="molecule type" value="Genomic_DNA"/>
</dbReference>
<keyword evidence="4 11" id="KW-0808">Transferase</keyword>
<feature type="transmembrane region" description="Helical" evidence="9">
    <location>
        <begin position="147"/>
        <end position="166"/>
    </location>
</feature>
<name>A0ABV9CKP9_9ACTN</name>
<dbReference type="PANTHER" id="PTHR33908">
    <property type="entry name" value="MANNOSYLTRANSFERASE YKCB-RELATED"/>
    <property type="match status" value="1"/>
</dbReference>
<evidence type="ECO:0000256" key="3">
    <source>
        <dbReference type="ARBA" id="ARBA00022676"/>
    </source>
</evidence>
<feature type="region of interest" description="Disordered" evidence="8">
    <location>
        <begin position="1"/>
        <end position="62"/>
    </location>
</feature>
<evidence type="ECO:0000256" key="1">
    <source>
        <dbReference type="ARBA" id="ARBA00004651"/>
    </source>
</evidence>
<dbReference type="RefSeq" id="WP_380842589.1">
    <property type="nucleotide sequence ID" value="NZ_JBHSFP010000014.1"/>
</dbReference>
<keyword evidence="6 9" id="KW-1133">Transmembrane helix</keyword>
<comment type="caution">
    <text evidence="11">The sequence shown here is derived from an EMBL/GenBank/DDBJ whole genome shotgun (WGS) entry which is preliminary data.</text>
</comment>
<evidence type="ECO:0000256" key="8">
    <source>
        <dbReference type="SAM" id="MobiDB-lite"/>
    </source>
</evidence>
<dbReference type="Pfam" id="PF13231">
    <property type="entry name" value="PMT_2"/>
    <property type="match status" value="1"/>
</dbReference>
<comment type="subcellular location">
    <subcellularLocation>
        <location evidence="1">Cell membrane</location>
        <topology evidence="1">Multi-pass membrane protein</topology>
    </subcellularLocation>
</comment>
<feature type="domain" description="Glycosyltransferase RgtA/B/C/D-like" evidence="10">
    <location>
        <begin position="143"/>
        <end position="258"/>
    </location>
</feature>
<gene>
    <name evidence="11" type="ORF">ACFO60_21170</name>
</gene>
<evidence type="ECO:0000256" key="2">
    <source>
        <dbReference type="ARBA" id="ARBA00022475"/>
    </source>
</evidence>
<dbReference type="EC" id="2.4.-.-" evidence="11"/>
<keyword evidence="12" id="KW-1185">Reference proteome</keyword>
<proteinExistence type="predicted"/>
<evidence type="ECO:0000256" key="6">
    <source>
        <dbReference type="ARBA" id="ARBA00022989"/>
    </source>
</evidence>
<feature type="transmembrane region" description="Helical" evidence="9">
    <location>
        <begin position="311"/>
        <end position="333"/>
    </location>
</feature>
<dbReference type="PANTHER" id="PTHR33908:SF11">
    <property type="entry name" value="MEMBRANE PROTEIN"/>
    <property type="match status" value="1"/>
</dbReference>
<dbReference type="InterPro" id="IPR050297">
    <property type="entry name" value="LipidA_mod_glycosyltrf_83"/>
</dbReference>
<evidence type="ECO:0000256" key="4">
    <source>
        <dbReference type="ARBA" id="ARBA00022679"/>
    </source>
</evidence>
<reference evidence="12" key="1">
    <citation type="journal article" date="2019" name="Int. J. Syst. Evol. Microbiol.">
        <title>The Global Catalogue of Microorganisms (GCM) 10K type strain sequencing project: providing services to taxonomists for standard genome sequencing and annotation.</title>
        <authorList>
            <consortium name="The Broad Institute Genomics Platform"/>
            <consortium name="The Broad Institute Genome Sequencing Center for Infectious Disease"/>
            <person name="Wu L."/>
            <person name="Ma J."/>
        </authorList>
    </citation>
    <scope>NUCLEOTIDE SEQUENCE [LARGE SCALE GENOMIC DNA]</scope>
    <source>
        <strain evidence="12">CGMCC 4.7132</strain>
    </source>
</reference>
<feature type="transmembrane region" description="Helical" evidence="9">
    <location>
        <begin position="268"/>
        <end position="291"/>
    </location>
</feature>
<feature type="transmembrane region" description="Helical" evidence="9">
    <location>
        <begin position="68"/>
        <end position="84"/>
    </location>
</feature>
<dbReference type="InterPro" id="IPR038731">
    <property type="entry name" value="RgtA/B/C-like"/>
</dbReference>
<evidence type="ECO:0000313" key="11">
    <source>
        <dbReference type="EMBL" id="MFC4533292.1"/>
    </source>
</evidence>